<evidence type="ECO:0000313" key="3">
    <source>
        <dbReference type="EMBL" id="OOS24791.1"/>
    </source>
</evidence>
<feature type="domain" description="SPOR" evidence="2">
    <location>
        <begin position="158"/>
        <end position="231"/>
    </location>
</feature>
<dbReference type="InterPro" id="IPR007730">
    <property type="entry name" value="SPOR-like_dom"/>
</dbReference>
<dbReference type="Proteomes" id="UP000190683">
    <property type="component" value="Unassembled WGS sequence"/>
</dbReference>
<reference evidence="3 4" key="1">
    <citation type="submission" date="2017-02" db="EMBL/GenBank/DDBJ databases">
        <title>Draft genome sequence of Moraxella porci CCUG 54912T type strain.</title>
        <authorList>
            <person name="Salva-Serra F."/>
            <person name="Engstrom-Jakobsson H."/>
            <person name="Thorell K."/>
            <person name="Jaen-Luchoro D."/>
            <person name="Gonzales-Siles L."/>
            <person name="Karlsson R."/>
            <person name="Yazdan S."/>
            <person name="Boulund F."/>
            <person name="Johnning A."/>
            <person name="Engstrand L."/>
            <person name="Kristiansson E."/>
            <person name="Moore E."/>
        </authorList>
    </citation>
    <scope>NUCLEOTIDE SEQUENCE [LARGE SCALE GENOMIC DNA]</scope>
    <source>
        <strain evidence="3 4">CCUG 54912</strain>
    </source>
</reference>
<organism evidence="3 4">
    <name type="scientific">Moraxella porci DSM 25326</name>
    <dbReference type="NCBI Taxonomy" id="573983"/>
    <lineage>
        <taxon>Bacteria</taxon>
        <taxon>Pseudomonadati</taxon>
        <taxon>Pseudomonadota</taxon>
        <taxon>Gammaproteobacteria</taxon>
        <taxon>Moraxellales</taxon>
        <taxon>Moraxellaceae</taxon>
        <taxon>Moraxella</taxon>
    </lineage>
</organism>
<comment type="caution">
    <text evidence="3">The sequence shown here is derived from an EMBL/GenBank/DDBJ whole genome shotgun (WGS) entry which is preliminary data.</text>
</comment>
<dbReference type="EMBL" id="MUYV01000007">
    <property type="protein sequence ID" value="OOS24791.1"/>
    <property type="molecule type" value="Genomic_DNA"/>
</dbReference>
<evidence type="ECO:0000313" key="4">
    <source>
        <dbReference type="Proteomes" id="UP000190683"/>
    </source>
</evidence>
<protein>
    <recommendedName>
        <fullName evidence="2">SPOR domain-containing protein</fullName>
    </recommendedName>
</protein>
<dbReference type="AlphaFoldDB" id="A0A1T0CRK8"/>
<evidence type="ECO:0000259" key="2">
    <source>
        <dbReference type="Pfam" id="PF05036"/>
    </source>
</evidence>
<name>A0A1T0CRK8_9GAMM</name>
<dbReference type="InterPro" id="IPR036680">
    <property type="entry name" value="SPOR-like_sf"/>
</dbReference>
<keyword evidence="1" id="KW-0472">Membrane</keyword>
<feature type="transmembrane region" description="Helical" evidence="1">
    <location>
        <begin position="27"/>
        <end position="46"/>
    </location>
</feature>
<dbReference type="RefSeq" id="WP_078317954.1">
    <property type="nucleotide sequence ID" value="NZ_MUYV01000007.1"/>
</dbReference>
<gene>
    <name evidence="3" type="ORF">B0681_06580</name>
</gene>
<proteinExistence type="predicted"/>
<keyword evidence="1" id="KW-0812">Transmembrane</keyword>
<dbReference type="SUPFAM" id="SSF110997">
    <property type="entry name" value="Sporulation related repeat"/>
    <property type="match status" value="1"/>
</dbReference>
<keyword evidence="4" id="KW-1185">Reference proteome</keyword>
<accession>A0A1T0CRK8</accession>
<sequence>MSPRPQKQPSAIYKDEMRRRSRGLSSLLWMLVGALVVVMLSVFLYFSPLFDGFRRSTAELEAPVEPIKTTSPAMEFEFYEVLPEQKFQSIPEGVSIQEREVVSLPTPSTDLIVHSNANNSAPSQVEPAPIDAAEADEPTNRLTMSESERGISQVQTSQGSHILQIKSYEQAHEADLKRAEVLMAGVDAIVVRRELNDGSYLYQVISTPMSQSEATSASIRLRNNGIDSIIIEQRTR</sequence>
<dbReference type="Gene3D" id="3.30.70.1070">
    <property type="entry name" value="Sporulation related repeat"/>
    <property type="match status" value="1"/>
</dbReference>
<evidence type="ECO:0000256" key="1">
    <source>
        <dbReference type="SAM" id="Phobius"/>
    </source>
</evidence>
<dbReference type="GO" id="GO:0042834">
    <property type="term" value="F:peptidoglycan binding"/>
    <property type="evidence" value="ECO:0007669"/>
    <property type="project" value="InterPro"/>
</dbReference>
<keyword evidence="1" id="KW-1133">Transmembrane helix</keyword>
<dbReference type="STRING" id="573983.B0681_06580"/>
<dbReference type="Pfam" id="PF05036">
    <property type="entry name" value="SPOR"/>
    <property type="match status" value="1"/>
</dbReference>